<evidence type="ECO:0000256" key="3">
    <source>
        <dbReference type="ARBA" id="ARBA00022723"/>
    </source>
</evidence>
<sequence length="902" mass="95386">MSLGDRPRRQEDSLLRPPALLAVAATLTTALSLVTGGPAQAADPPPAQVETRTGTAAPALVSGLAEAPRSGDPVTVARGHLRGGRYGIKNVDTDLAPLGVVRDGADETVRFEQRHQGVRVFGAHYLVRMSKEGDAHKVTGAGGRFLTGLSVSTTPRFPQQLALNVARSRVAAESGGDGAGLTAEPGGLTVVPVGKGLLAWQVTVRGTDARKRLPLLADVYVDARTGAPLFASNRIRTVAEGPVVTSGTTVRGRSVPLNAHQRADGKYELRDRARAMWNGTTGEILTYDGQGRDVFEFLGDLPAGTPVVDSDTPAFTGKASEIGAVDAHWGAGQVYEYYRRLGRNGLDDEGGSMSSVVNVTDSGRPFVNAFWDGTKMVYGGGGDDAYSLASALDVVGHEMTHGVVEHTAGLVYFGQSGAMNEGLADYFGNAVQAEVEGIDLADPDAGLLGEAYCRTLPPRECALRDLNDGRTGPADYVGATGRIDSAGVHLNSTIFSGALWDIREKLGPRTDKIAYKALSEYMTPLDDFTDGRRAVLAAAARMRLGAGDLLTIARAFDAHGIKAGWERRIPTDHDVLLRGITDIYAQPDAAGDRYVITNSSADLSAPPAVYTGRVRGGKAELLSAPDGQYNFEPATDGRTGAWVTYADTGSGWKIQVWSRPLDRSRPPTLVHEGDEDVLNVAVEGDTVAYSLWDPATGGYDLWVRRGAAAPVNLTPQEGVFGRAPSIRNGRIAYVKLYLREGPRRMLIATRDLASGQETDLPAPQSPPDVIGLTAAPVLTGSHLVWVQDAQQDGRAGIMRARADGGAPAAVVPDDASALELMDMDATDTTITYSVYPDLSVPANENMPKITQMPATGGTPVRVTCNRGEQAQFAAVEGTRVVWVDGTAAHVDLATRARPRGGC</sequence>
<dbReference type="InterPro" id="IPR027268">
    <property type="entry name" value="Peptidase_M4/M1_CTD_sf"/>
</dbReference>
<dbReference type="CDD" id="cd09597">
    <property type="entry name" value="M4_TLP"/>
    <property type="match status" value="1"/>
</dbReference>
<reference evidence="11 12" key="1">
    <citation type="submission" date="2017-05" db="EMBL/GenBank/DDBJ databases">
        <title>Biotechnological potential of actinobacteria isolated from South African environments.</title>
        <authorList>
            <person name="Le Roes-Hill M."/>
            <person name="Prins A."/>
            <person name="Durrell K.A."/>
        </authorList>
    </citation>
    <scope>NUCLEOTIDE SEQUENCE [LARGE SCALE GENOMIC DNA]</scope>
    <source>
        <strain evidence="11">M26</strain>
    </source>
</reference>
<evidence type="ECO:0000259" key="10">
    <source>
        <dbReference type="Pfam" id="PF02868"/>
    </source>
</evidence>
<dbReference type="GO" id="GO:0006508">
    <property type="term" value="P:proteolysis"/>
    <property type="evidence" value="ECO:0007669"/>
    <property type="project" value="UniProtKB-KW"/>
</dbReference>
<dbReference type="EMBL" id="NGFP01000036">
    <property type="protein sequence ID" value="OUC97500.1"/>
    <property type="molecule type" value="Genomic_DNA"/>
</dbReference>
<dbReference type="Proteomes" id="UP000194761">
    <property type="component" value="Unassembled WGS sequence"/>
</dbReference>
<comment type="caution">
    <text evidence="11">The sequence shown here is derived from an EMBL/GenBank/DDBJ whole genome shotgun (WGS) entry which is preliminary data.</text>
</comment>
<evidence type="ECO:0000256" key="8">
    <source>
        <dbReference type="SAM" id="SignalP"/>
    </source>
</evidence>
<dbReference type="InterPro" id="IPR050728">
    <property type="entry name" value="Zinc_Metalloprotease_M4"/>
</dbReference>
<evidence type="ECO:0000256" key="1">
    <source>
        <dbReference type="ARBA" id="ARBA00009388"/>
    </source>
</evidence>
<feature type="domain" description="Peptidase M4 C-terminal" evidence="10">
    <location>
        <begin position="408"/>
        <end position="561"/>
    </location>
</feature>
<dbReference type="AlphaFoldDB" id="A0A243RR18"/>
<dbReference type="SUPFAM" id="SSF69304">
    <property type="entry name" value="Tricorn protease N-terminal domain"/>
    <property type="match status" value="1"/>
</dbReference>
<evidence type="ECO:0000256" key="6">
    <source>
        <dbReference type="ARBA" id="ARBA00023049"/>
    </source>
</evidence>
<keyword evidence="5" id="KW-0862">Zinc</keyword>
<dbReference type="GO" id="GO:0046872">
    <property type="term" value="F:metal ion binding"/>
    <property type="evidence" value="ECO:0007669"/>
    <property type="project" value="UniProtKB-KW"/>
</dbReference>
<feature type="active site" evidence="7">
    <location>
        <position position="398"/>
    </location>
</feature>
<keyword evidence="12" id="KW-1185">Reference proteome</keyword>
<dbReference type="InterPro" id="IPR013856">
    <property type="entry name" value="Peptidase_M4_domain"/>
</dbReference>
<organism evidence="11 12">
    <name type="scientific">Streptosporangium minutum</name>
    <dbReference type="NCBI Taxonomy" id="569862"/>
    <lineage>
        <taxon>Bacteria</taxon>
        <taxon>Bacillati</taxon>
        <taxon>Actinomycetota</taxon>
        <taxon>Actinomycetes</taxon>
        <taxon>Streptosporangiales</taxon>
        <taxon>Streptosporangiaceae</taxon>
        <taxon>Streptosporangium</taxon>
    </lineage>
</organism>
<feature type="domain" description="Peptidase M4" evidence="9">
    <location>
        <begin position="246"/>
        <end position="405"/>
    </location>
</feature>
<evidence type="ECO:0000313" key="11">
    <source>
        <dbReference type="EMBL" id="OUC97500.1"/>
    </source>
</evidence>
<dbReference type="PRINTS" id="PR00730">
    <property type="entry name" value="THERMOLYSIN"/>
</dbReference>
<name>A0A243RR18_9ACTN</name>
<dbReference type="Pfam" id="PF02868">
    <property type="entry name" value="Peptidase_M4_C"/>
    <property type="match status" value="1"/>
</dbReference>
<evidence type="ECO:0000313" key="12">
    <source>
        <dbReference type="Proteomes" id="UP000194761"/>
    </source>
</evidence>
<dbReference type="Gene3D" id="3.10.170.10">
    <property type="match status" value="1"/>
</dbReference>
<protein>
    <recommendedName>
        <fullName evidence="13">Peptidase M4 family protein</fullName>
    </recommendedName>
</protein>
<dbReference type="PANTHER" id="PTHR33794:SF1">
    <property type="entry name" value="BACILLOLYSIN"/>
    <property type="match status" value="1"/>
</dbReference>
<dbReference type="Pfam" id="PF01447">
    <property type="entry name" value="Peptidase_M4"/>
    <property type="match status" value="1"/>
</dbReference>
<dbReference type="Gene3D" id="1.10.390.10">
    <property type="entry name" value="Neutral Protease Domain 2"/>
    <property type="match status" value="1"/>
</dbReference>
<comment type="similarity">
    <text evidence="1">Belongs to the peptidase M4 family.</text>
</comment>
<dbReference type="InterPro" id="IPR023612">
    <property type="entry name" value="Peptidase_M4"/>
</dbReference>
<keyword evidence="4" id="KW-0378">Hydrolase</keyword>
<feature type="active site" description="Proton donor" evidence="7">
    <location>
        <position position="489"/>
    </location>
</feature>
<evidence type="ECO:0000256" key="2">
    <source>
        <dbReference type="ARBA" id="ARBA00022670"/>
    </source>
</evidence>
<keyword evidence="8" id="KW-0732">Signal</keyword>
<keyword evidence="2" id="KW-0645">Protease</keyword>
<proteinExistence type="inferred from homology"/>
<gene>
    <name evidence="11" type="ORF">CA984_10755</name>
</gene>
<feature type="chain" id="PRO_5012647800" description="Peptidase M4 family protein" evidence="8">
    <location>
        <begin position="42"/>
        <end position="902"/>
    </location>
</feature>
<evidence type="ECO:0000259" key="9">
    <source>
        <dbReference type="Pfam" id="PF01447"/>
    </source>
</evidence>
<feature type="signal peptide" evidence="8">
    <location>
        <begin position="1"/>
        <end position="41"/>
    </location>
</feature>
<dbReference type="GO" id="GO:0004222">
    <property type="term" value="F:metalloendopeptidase activity"/>
    <property type="evidence" value="ECO:0007669"/>
    <property type="project" value="InterPro"/>
</dbReference>
<keyword evidence="6" id="KW-0482">Metalloprotease</keyword>
<accession>A0A243RR18</accession>
<dbReference type="SUPFAM" id="SSF55486">
    <property type="entry name" value="Metalloproteases ('zincins'), catalytic domain"/>
    <property type="match status" value="1"/>
</dbReference>
<dbReference type="InterPro" id="IPR001570">
    <property type="entry name" value="Peptidase_M4_C_domain"/>
</dbReference>
<evidence type="ECO:0000256" key="7">
    <source>
        <dbReference type="PIRSR" id="PIRSR623612-1"/>
    </source>
</evidence>
<evidence type="ECO:0000256" key="5">
    <source>
        <dbReference type="ARBA" id="ARBA00022833"/>
    </source>
</evidence>
<keyword evidence="3" id="KW-0479">Metal-binding</keyword>
<evidence type="ECO:0008006" key="13">
    <source>
        <dbReference type="Google" id="ProtNLM"/>
    </source>
</evidence>
<evidence type="ECO:0000256" key="4">
    <source>
        <dbReference type="ARBA" id="ARBA00022801"/>
    </source>
</evidence>
<dbReference type="PANTHER" id="PTHR33794">
    <property type="entry name" value="BACILLOLYSIN"/>
    <property type="match status" value="1"/>
</dbReference>